<organism evidence="1">
    <name type="scientific">Acinetobacter baumannii</name>
    <dbReference type="NCBI Taxonomy" id="470"/>
    <lineage>
        <taxon>Bacteria</taxon>
        <taxon>Pseudomonadati</taxon>
        <taxon>Pseudomonadota</taxon>
        <taxon>Gammaproteobacteria</taxon>
        <taxon>Moraxellales</taxon>
        <taxon>Moraxellaceae</taxon>
        <taxon>Acinetobacter</taxon>
        <taxon>Acinetobacter calcoaceticus/baumannii complex</taxon>
    </lineage>
</organism>
<evidence type="ECO:0000313" key="1">
    <source>
        <dbReference type="EMBL" id="MDR8433595.1"/>
    </source>
</evidence>
<dbReference type="PANTHER" id="PTHR35861:SF1">
    <property type="entry name" value="PHAGE TAIL SHEATH PROTEIN"/>
    <property type="match status" value="1"/>
</dbReference>
<dbReference type="AlphaFoldDB" id="A0ABD5DW19"/>
<dbReference type="InterPro" id="IPR052042">
    <property type="entry name" value="Tail_sheath_structural"/>
</dbReference>
<accession>A0ABD5DW19</accession>
<reference evidence="1" key="1">
    <citation type="submission" date="2019-07" db="EMBL/GenBank/DDBJ databases">
        <title>Biological characteristics of mucoid Acinetobacter baumannii from a general hospital in China.</title>
        <authorList>
            <person name="Hua X."/>
            <person name="Yu Y."/>
        </authorList>
    </citation>
    <scope>NUCLEOTIDE SEQUENCE</scope>
    <source>
        <strain evidence="1">N8</strain>
    </source>
</reference>
<dbReference type="PANTHER" id="PTHR35861">
    <property type="match status" value="1"/>
</dbReference>
<comment type="caution">
    <text evidence="1">The sequence shown here is derived from an EMBL/GenBank/DDBJ whole genome shotgun (WGS) entry which is preliminary data.</text>
</comment>
<proteinExistence type="predicted"/>
<feature type="non-terminal residue" evidence="1">
    <location>
        <position position="1"/>
    </location>
</feature>
<gene>
    <name evidence="1" type="ORF">FPK63_21405</name>
</gene>
<protein>
    <submittedName>
        <fullName evidence="1">Phage tail protein</fullName>
    </submittedName>
</protein>
<name>A0ABD5DW19_ACIBA</name>
<sequence length="53" mass="6262">CWIDDSVNDKDTLKAGKLWIDYDYTPVPPLENLMLRQRITDRYLVDFTTRVSA</sequence>
<dbReference type="EMBL" id="VMAF01000509">
    <property type="protein sequence ID" value="MDR8433595.1"/>
    <property type="molecule type" value="Genomic_DNA"/>
</dbReference>